<dbReference type="GO" id="GO:0140359">
    <property type="term" value="F:ABC-type transporter activity"/>
    <property type="evidence" value="ECO:0007669"/>
    <property type="project" value="InterPro"/>
</dbReference>
<keyword evidence="3 9" id="KW-0812">Transmembrane</keyword>
<dbReference type="PANTHER" id="PTHR24223">
    <property type="entry name" value="ATP-BINDING CASSETTE SUB-FAMILY C"/>
    <property type="match status" value="1"/>
</dbReference>
<dbReference type="FunFam" id="3.40.50.300:FF:000163">
    <property type="entry name" value="Multidrug resistance-associated protein member 4"/>
    <property type="match status" value="1"/>
</dbReference>
<evidence type="ECO:0000256" key="2">
    <source>
        <dbReference type="ARBA" id="ARBA00022448"/>
    </source>
</evidence>
<dbReference type="GO" id="GO:0016887">
    <property type="term" value="F:ATP hydrolysis activity"/>
    <property type="evidence" value="ECO:0007669"/>
    <property type="project" value="InterPro"/>
</dbReference>
<feature type="transmembrane region" description="Helical" evidence="9">
    <location>
        <begin position="352"/>
        <end position="372"/>
    </location>
</feature>
<evidence type="ECO:0000313" key="13">
    <source>
        <dbReference type="RefSeq" id="XP_014467786.1"/>
    </source>
</evidence>
<evidence type="ECO:0000256" key="7">
    <source>
        <dbReference type="ARBA" id="ARBA00023136"/>
    </source>
</evidence>
<evidence type="ECO:0000256" key="4">
    <source>
        <dbReference type="ARBA" id="ARBA00022741"/>
    </source>
</evidence>
<dbReference type="PROSITE" id="PS50929">
    <property type="entry name" value="ABC_TM1F"/>
    <property type="match status" value="2"/>
</dbReference>
<feature type="transmembrane region" description="Helical" evidence="9">
    <location>
        <begin position="131"/>
        <end position="149"/>
    </location>
</feature>
<dbReference type="SUPFAM" id="SSF52540">
    <property type="entry name" value="P-loop containing nucleoside triphosphate hydrolases"/>
    <property type="match status" value="2"/>
</dbReference>
<evidence type="ECO:0000259" key="11">
    <source>
        <dbReference type="PROSITE" id="PS50929"/>
    </source>
</evidence>
<accession>A0A6P3WP16</accession>
<feature type="domain" description="ABC transmembrane type-1" evidence="11">
    <location>
        <begin position="772"/>
        <end position="1089"/>
    </location>
</feature>
<dbReference type="Pfam" id="PF00664">
    <property type="entry name" value="ABC_membrane"/>
    <property type="match status" value="2"/>
</dbReference>
<dbReference type="InterPro" id="IPR003593">
    <property type="entry name" value="AAA+_ATPase"/>
</dbReference>
<dbReference type="FunFam" id="1.20.1560.10:FF:000026">
    <property type="entry name" value="Multidrug resistance-associated protein lethal(2)03659"/>
    <property type="match status" value="1"/>
</dbReference>
<dbReference type="PROSITE" id="PS50893">
    <property type="entry name" value="ABC_TRANSPORTER_2"/>
    <property type="match status" value="2"/>
</dbReference>
<dbReference type="Pfam" id="PF00005">
    <property type="entry name" value="ABC_tran"/>
    <property type="match status" value="2"/>
</dbReference>
<protein>
    <submittedName>
        <fullName evidence="13">Multidrug resistance-associated protein 4-like</fullName>
    </submittedName>
</protein>
<evidence type="ECO:0000256" key="6">
    <source>
        <dbReference type="ARBA" id="ARBA00022989"/>
    </source>
</evidence>
<feature type="domain" description="ABC transmembrane type-1" evidence="11">
    <location>
        <begin position="98"/>
        <end position="362"/>
    </location>
</feature>
<feature type="compositionally biased region" description="Polar residues" evidence="8">
    <location>
        <begin position="400"/>
        <end position="417"/>
    </location>
</feature>
<dbReference type="InterPro" id="IPR003439">
    <property type="entry name" value="ABC_transporter-like_ATP-bd"/>
</dbReference>
<evidence type="ECO:0000256" key="1">
    <source>
        <dbReference type="ARBA" id="ARBA00004141"/>
    </source>
</evidence>
<dbReference type="CDD" id="cd18579">
    <property type="entry name" value="ABC_6TM_ABCC_D1"/>
    <property type="match status" value="1"/>
</dbReference>
<dbReference type="InterPro" id="IPR044746">
    <property type="entry name" value="ABCC_6TM_D1"/>
</dbReference>
<feature type="transmembrane region" description="Helical" evidence="9">
    <location>
        <begin position="208"/>
        <end position="227"/>
    </location>
</feature>
<feature type="transmembrane region" description="Helical" evidence="9">
    <location>
        <begin position="845"/>
        <end position="865"/>
    </location>
</feature>
<keyword evidence="6 9" id="KW-1133">Transmembrane helix</keyword>
<keyword evidence="7 9" id="KW-0472">Membrane</keyword>
<feature type="transmembrane region" description="Helical" evidence="9">
    <location>
        <begin position="942"/>
        <end position="963"/>
    </location>
</feature>
<dbReference type="InterPro" id="IPR044726">
    <property type="entry name" value="ABCC_6TM_D2"/>
</dbReference>
<dbReference type="InterPro" id="IPR050173">
    <property type="entry name" value="ABC_transporter_C-like"/>
</dbReference>
<dbReference type="GO" id="GO:0016020">
    <property type="term" value="C:membrane"/>
    <property type="evidence" value="ECO:0007669"/>
    <property type="project" value="UniProtKB-SubCell"/>
</dbReference>
<dbReference type="PANTHER" id="PTHR24223:SF415">
    <property type="entry name" value="FI20190P1"/>
    <property type="match status" value="1"/>
</dbReference>
<dbReference type="SMART" id="SM00382">
    <property type="entry name" value="AAA"/>
    <property type="match status" value="2"/>
</dbReference>
<name>A0A6P3WP16_DINQU</name>
<evidence type="ECO:0000256" key="9">
    <source>
        <dbReference type="SAM" id="Phobius"/>
    </source>
</evidence>
<dbReference type="Gene3D" id="3.40.50.300">
    <property type="entry name" value="P-loop containing nucleotide triphosphate hydrolases"/>
    <property type="match status" value="2"/>
</dbReference>
<dbReference type="FunFam" id="1.20.1560.10:FF:000014">
    <property type="entry name" value="Multidrug resistance-associated protein member 4"/>
    <property type="match status" value="1"/>
</dbReference>
<evidence type="ECO:0000313" key="12">
    <source>
        <dbReference type="Proteomes" id="UP000515204"/>
    </source>
</evidence>
<dbReference type="FunFam" id="3.40.50.300:FF:000997">
    <property type="entry name" value="Multidrug resistance-associated protein 1"/>
    <property type="match status" value="1"/>
</dbReference>
<dbReference type="InterPro" id="IPR036640">
    <property type="entry name" value="ABC1_TM_sf"/>
</dbReference>
<dbReference type="RefSeq" id="XP_014467786.1">
    <property type="nucleotide sequence ID" value="XM_014612300.1"/>
</dbReference>
<dbReference type="InterPro" id="IPR017871">
    <property type="entry name" value="ABC_transporter-like_CS"/>
</dbReference>
<feature type="transmembrane region" description="Helical" evidence="9">
    <location>
        <begin position="1021"/>
        <end position="1052"/>
    </location>
</feature>
<reference evidence="13" key="1">
    <citation type="submission" date="2025-08" db="UniProtKB">
        <authorList>
            <consortium name="RefSeq"/>
        </authorList>
    </citation>
    <scope>IDENTIFICATION</scope>
</reference>
<comment type="subcellular location">
    <subcellularLocation>
        <location evidence="1">Membrane</location>
        <topology evidence="1">Multi-pass membrane protein</topology>
    </subcellularLocation>
</comment>
<dbReference type="Proteomes" id="UP000515204">
    <property type="component" value="Unplaced"/>
</dbReference>
<evidence type="ECO:0000259" key="10">
    <source>
        <dbReference type="PROSITE" id="PS50893"/>
    </source>
</evidence>
<feature type="transmembrane region" description="Helical" evidence="9">
    <location>
        <begin position="919"/>
        <end position="936"/>
    </location>
</feature>
<feature type="transmembrane region" description="Helical" evidence="9">
    <location>
        <begin position="233"/>
        <end position="255"/>
    </location>
</feature>
<dbReference type="KEGG" id="dqu:106740854"/>
<feature type="transmembrane region" description="Helical" evidence="9">
    <location>
        <begin position="768"/>
        <end position="785"/>
    </location>
</feature>
<dbReference type="InterPro" id="IPR027417">
    <property type="entry name" value="P-loop_NTPase"/>
</dbReference>
<feature type="transmembrane region" description="Helical" evidence="9">
    <location>
        <begin position="82"/>
        <end position="101"/>
    </location>
</feature>
<dbReference type="CDD" id="cd18580">
    <property type="entry name" value="ABC_6TM_ABCC_D2"/>
    <property type="match status" value="1"/>
</dbReference>
<dbReference type="GeneID" id="106740854"/>
<feature type="domain" description="ABC transporter" evidence="10">
    <location>
        <begin position="1125"/>
        <end position="1354"/>
    </location>
</feature>
<feature type="transmembrane region" description="Helical" evidence="9">
    <location>
        <begin position="316"/>
        <end position="340"/>
    </location>
</feature>
<dbReference type="Gene3D" id="1.20.1560.10">
    <property type="entry name" value="ABC transporter type 1, transmembrane domain"/>
    <property type="match status" value="2"/>
</dbReference>
<evidence type="ECO:0000256" key="3">
    <source>
        <dbReference type="ARBA" id="ARBA00022692"/>
    </source>
</evidence>
<dbReference type="GO" id="GO:0005524">
    <property type="term" value="F:ATP binding"/>
    <property type="evidence" value="ECO:0007669"/>
    <property type="project" value="UniProtKB-KW"/>
</dbReference>
<dbReference type="CDD" id="cd03244">
    <property type="entry name" value="ABCC_MRP_domain2"/>
    <property type="match status" value="1"/>
</dbReference>
<keyword evidence="12" id="KW-1185">Reference proteome</keyword>
<dbReference type="InterPro" id="IPR011527">
    <property type="entry name" value="ABC1_TM_dom"/>
</dbReference>
<proteinExistence type="predicted"/>
<dbReference type="OrthoDB" id="6500128at2759"/>
<evidence type="ECO:0000256" key="8">
    <source>
        <dbReference type="SAM" id="MobiDB-lite"/>
    </source>
</evidence>
<keyword evidence="2" id="KW-0813">Transport</keyword>
<feature type="region of interest" description="Disordered" evidence="8">
    <location>
        <begin position="400"/>
        <end position="434"/>
    </location>
</feature>
<sequence>MNKDSDNMKQNPKETANIFSQIFIWWPKELLIKGMKKDLEESDIYRPLKIDRSAKATDLLEKHWNREKQNDRPRLYKAICRAFWLSYITVGIYMAIQAFVLRVMQPILQGWIIKYFHSKPNEPNRVTKNDALIYSACLIINLIISVIMMNNSNMISLQVGMRIRIACSSLIYRKLLRLNRTSLNQTSTGQIVNLLSNDVLRFDQVAQFLHYVWIMPIQIMLVTYIMWQRAGISCFVGVGLLLFITLPIQGSFSFLSRNIRAVIAPLTDRRVQLMSELIAGIQVVKMYAWEKPFSKIVSITRKLEIHNIKFSAYVRAAYLAIMVFTERITLYITLIMYVIWGNHLSADVTFVLASYFNILQFSTALMFPQALIQMGEAMVSINRLEEFLLMDEVNMERLEITSQPQSVPNKSSTTTATENKKHDSVTSNGTFHPAPQVSSEYPVYIELRQVSANWINGQLPPTLNNISMTIKPGELCALVGAVGSGKSSLLHLLLKELNSGAGNITFTQDLSQKSVKSKLNVGYTTDNPNLRISYASQEAWLFDGTVRDNILFDQLYDKTRYAQVTSVCALTKDFRQLPQGDMTIIGDRGVSLSGGQRARVNLARAVYRQADLYLLDDPLSAVDTHVSKHLYKKCITEYLAGKTRILVTHQLQFLKRADHIIVLDRGFVKMQGIYNELVESNKDFINMMYSLSHEAQKKEEEVRRNSEMSNRTISIMRRSSGLSIRSSAEYSDIDDMNYEGNSLDGETMARGTLSGKVYKAYMRHGSNYFILFLLLMCFIISQIATTGNDYWASYWTNLEEERYSESTSDAGRVNQQQFRNLRNDSFLSLIFTLNPDGLLSSNSAIYVYTFTILACTITTLSRSFLFMKICMNSSCNLHNTMFTNLVQARMSFFNANPAGRILNRFSRDIGVMDEVLPKMMLETLQLIFVMGGIVLMEMIINYWMLIPFAIITILFVLVTKIYLSTAYDMKRLEAVTKSPLFSQVNYTFNGLPTIRSSGASTELMMQKQFDSLQDYHIGASYLVLAVASMYGLLLDLISCVFVACICFSFIMINRHGTVRSGDVGLAISQSLILTGGLHYCVKCITDTISLMTSVERILQYTDLPIEKSTVPKNPPPSTWPDNGRLTFKNVSMKYDKDDLPVLKNLNISIEPGWKIGVVGRTGAGKSSLISALFRLFNEGLEGEIKIDDRDTSMVELSQLRSKISIIPQEPVLFSESLRYNLDPFNQYEDVLLWKVLRQVELNDIALDKNVLYGGHNFSVGQRQLICLARAILRNNRLLVLDEATANIDSHTDSLIQKTIRSIFKECTVITIAHRLNTIIDSDRIIVMDNGSIVEFGCPYKLLHDKPDGYFSKMVHNTGNQMAQSLLEQAEKACQKNDNHRDLDLSRRSSNENDVAIDEIMEQSRL</sequence>
<evidence type="ECO:0000256" key="5">
    <source>
        <dbReference type="ARBA" id="ARBA00022840"/>
    </source>
</evidence>
<dbReference type="CDD" id="cd03250">
    <property type="entry name" value="ABCC_MRP_domain1"/>
    <property type="match status" value="1"/>
</dbReference>
<keyword evidence="5" id="KW-0067">ATP-binding</keyword>
<dbReference type="SUPFAM" id="SSF90123">
    <property type="entry name" value="ABC transporter transmembrane region"/>
    <property type="match status" value="2"/>
</dbReference>
<dbReference type="PROSITE" id="PS00211">
    <property type="entry name" value="ABC_TRANSPORTER_1"/>
    <property type="match status" value="2"/>
</dbReference>
<feature type="domain" description="ABC transporter" evidence="10">
    <location>
        <begin position="445"/>
        <end position="690"/>
    </location>
</feature>
<organism evidence="12 13">
    <name type="scientific">Dinoponera quadriceps</name>
    <name type="common">South American ant</name>
    <dbReference type="NCBI Taxonomy" id="609295"/>
    <lineage>
        <taxon>Eukaryota</taxon>
        <taxon>Metazoa</taxon>
        <taxon>Ecdysozoa</taxon>
        <taxon>Arthropoda</taxon>
        <taxon>Hexapoda</taxon>
        <taxon>Insecta</taxon>
        <taxon>Pterygota</taxon>
        <taxon>Neoptera</taxon>
        <taxon>Endopterygota</taxon>
        <taxon>Hymenoptera</taxon>
        <taxon>Apocrita</taxon>
        <taxon>Aculeata</taxon>
        <taxon>Formicoidea</taxon>
        <taxon>Formicidae</taxon>
        <taxon>Ponerinae</taxon>
        <taxon>Ponerini</taxon>
        <taxon>Dinoponera</taxon>
    </lineage>
</organism>
<keyword evidence="4" id="KW-0547">Nucleotide-binding</keyword>
<gene>
    <name evidence="13" type="primary">LOC106740854</name>
</gene>